<dbReference type="PROSITE" id="PS00107">
    <property type="entry name" value="PROTEIN_KINASE_ATP"/>
    <property type="match status" value="1"/>
</dbReference>
<evidence type="ECO:0000256" key="7">
    <source>
        <dbReference type="ARBA" id="ARBA00047899"/>
    </source>
</evidence>
<dbReference type="PANTHER" id="PTHR47634:SF9">
    <property type="entry name" value="PROTEIN KINASE DOMAIN-CONTAINING PROTEIN-RELATED"/>
    <property type="match status" value="1"/>
</dbReference>
<dbReference type="RefSeq" id="XP_030995641.1">
    <property type="nucleotide sequence ID" value="XM_031140173.1"/>
</dbReference>
<dbReference type="PANTHER" id="PTHR47634">
    <property type="entry name" value="PROTEIN KINASE DOMAIN-CONTAINING PROTEIN-RELATED"/>
    <property type="match status" value="1"/>
</dbReference>
<accession>A0A507BBF3</accession>
<gene>
    <name evidence="11" type="ORF">E0L32_005630</name>
</gene>
<keyword evidence="5" id="KW-0418">Kinase</keyword>
<dbReference type="GO" id="GO:0005524">
    <property type="term" value="F:ATP binding"/>
    <property type="evidence" value="ECO:0007669"/>
    <property type="project" value="UniProtKB-UniRule"/>
</dbReference>
<dbReference type="GeneID" id="41973077"/>
<protein>
    <recommendedName>
        <fullName evidence="1">non-specific serine/threonine protein kinase</fullName>
        <ecNumber evidence="1">2.7.11.1</ecNumber>
    </recommendedName>
</protein>
<evidence type="ECO:0000256" key="1">
    <source>
        <dbReference type="ARBA" id="ARBA00012513"/>
    </source>
</evidence>
<dbReference type="GO" id="GO:0050684">
    <property type="term" value="P:regulation of mRNA processing"/>
    <property type="evidence" value="ECO:0007669"/>
    <property type="project" value="TreeGrafter"/>
</dbReference>
<keyword evidence="4 9" id="KW-0547">Nucleotide-binding</keyword>
<dbReference type="STRING" id="1093900.A0A507BBF3"/>
<dbReference type="Gene3D" id="3.30.200.20">
    <property type="entry name" value="Phosphorylase Kinase, domain 1"/>
    <property type="match status" value="1"/>
</dbReference>
<dbReference type="GO" id="GO:0005634">
    <property type="term" value="C:nucleus"/>
    <property type="evidence" value="ECO:0007669"/>
    <property type="project" value="TreeGrafter"/>
</dbReference>
<dbReference type="Gene3D" id="1.10.510.10">
    <property type="entry name" value="Transferase(Phosphotransferase) domain 1"/>
    <property type="match status" value="1"/>
</dbReference>
<name>A0A507BBF3_9PEZI</name>
<comment type="caution">
    <text evidence="11">The sequence shown here is derived from an EMBL/GenBank/DDBJ whole genome shotgun (WGS) entry which is preliminary data.</text>
</comment>
<dbReference type="InterPro" id="IPR051334">
    <property type="entry name" value="SRPK"/>
</dbReference>
<dbReference type="Pfam" id="PF00069">
    <property type="entry name" value="Pkinase"/>
    <property type="match status" value="1"/>
</dbReference>
<dbReference type="SMART" id="SM00220">
    <property type="entry name" value="S_TKc"/>
    <property type="match status" value="1"/>
</dbReference>
<organism evidence="11 12">
    <name type="scientific">Thyridium curvatum</name>
    <dbReference type="NCBI Taxonomy" id="1093900"/>
    <lineage>
        <taxon>Eukaryota</taxon>
        <taxon>Fungi</taxon>
        <taxon>Dikarya</taxon>
        <taxon>Ascomycota</taxon>
        <taxon>Pezizomycotina</taxon>
        <taxon>Sordariomycetes</taxon>
        <taxon>Sordariomycetidae</taxon>
        <taxon>Thyridiales</taxon>
        <taxon>Thyridiaceae</taxon>
        <taxon>Thyridium</taxon>
    </lineage>
</organism>
<dbReference type="GO" id="GO:0004674">
    <property type="term" value="F:protein serine/threonine kinase activity"/>
    <property type="evidence" value="ECO:0007669"/>
    <property type="project" value="UniProtKB-KW"/>
</dbReference>
<dbReference type="GO" id="GO:0000245">
    <property type="term" value="P:spliceosomal complex assembly"/>
    <property type="evidence" value="ECO:0007669"/>
    <property type="project" value="TreeGrafter"/>
</dbReference>
<evidence type="ECO:0000256" key="9">
    <source>
        <dbReference type="PROSITE-ProRule" id="PRU10141"/>
    </source>
</evidence>
<dbReference type="InParanoid" id="A0A507BBF3"/>
<dbReference type="InterPro" id="IPR000719">
    <property type="entry name" value="Prot_kinase_dom"/>
</dbReference>
<proteinExistence type="predicted"/>
<keyword evidence="6 9" id="KW-0067">ATP-binding</keyword>
<dbReference type="EC" id="2.7.11.1" evidence="1"/>
<dbReference type="Proteomes" id="UP000319257">
    <property type="component" value="Unassembled WGS sequence"/>
</dbReference>
<keyword evidence="3" id="KW-0808">Transferase</keyword>
<dbReference type="EMBL" id="SKBQ01000030">
    <property type="protein sequence ID" value="TPX13930.1"/>
    <property type="molecule type" value="Genomic_DNA"/>
</dbReference>
<evidence type="ECO:0000256" key="8">
    <source>
        <dbReference type="ARBA" id="ARBA00048679"/>
    </source>
</evidence>
<evidence type="ECO:0000256" key="4">
    <source>
        <dbReference type="ARBA" id="ARBA00022741"/>
    </source>
</evidence>
<dbReference type="SUPFAM" id="SSF56112">
    <property type="entry name" value="Protein kinase-like (PK-like)"/>
    <property type="match status" value="1"/>
</dbReference>
<evidence type="ECO:0000313" key="12">
    <source>
        <dbReference type="Proteomes" id="UP000319257"/>
    </source>
</evidence>
<sequence>MSTSLAAHRRVSPKNFPQGGFDRIDESVKVEEETIPFYEEGLFYPARIGEVIRDQYQVIAKLGYGASSTTWLALDLLTHRYVVLKVHVTHVSRLRELEVLQYLKSIQSEHSGREQIRLLEDHFTIQGSCGPHIVFVLPPLGVSVKLLQELQPGGVYDEETAVSAIQRTVLALNFLHHEASVIHTGRSSTTPSLLERVCVCVREREREKGSRASTCADLIIRGDVHAGNLLLGITDESQLAQFEENERTRPTPRKVIEDRVIHVSQMLLAAGGPPHLCDFGHARICPDSELQTGLIMPTQYRAPEVLLDMQWGFAVDLWSIGILAWDLLEPKGLFQIYELDNLERNEAFHLAHMVRILGPPPLDFLRRSPKSQKYWDDAGDWKGVVPLPPPTTLESLVTSLQGKRKDDFLDFIRGMLQWEPGKRMSTGHAWSHPWISGSEQVYEAIKKQ</sequence>
<evidence type="ECO:0000256" key="3">
    <source>
        <dbReference type="ARBA" id="ARBA00022679"/>
    </source>
</evidence>
<dbReference type="InterPro" id="IPR011009">
    <property type="entry name" value="Kinase-like_dom_sf"/>
</dbReference>
<dbReference type="AlphaFoldDB" id="A0A507BBF3"/>
<evidence type="ECO:0000259" key="10">
    <source>
        <dbReference type="PROSITE" id="PS50011"/>
    </source>
</evidence>
<evidence type="ECO:0000313" key="11">
    <source>
        <dbReference type="EMBL" id="TPX13930.1"/>
    </source>
</evidence>
<dbReference type="InterPro" id="IPR017441">
    <property type="entry name" value="Protein_kinase_ATP_BS"/>
</dbReference>
<dbReference type="GO" id="GO:0005737">
    <property type="term" value="C:cytoplasm"/>
    <property type="evidence" value="ECO:0007669"/>
    <property type="project" value="TreeGrafter"/>
</dbReference>
<dbReference type="OrthoDB" id="5979581at2759"/>
<evidence type="ECO:0000256" key="6">
    <source>
        <dbReference type="ARBA" id="ARBA00022840"/>
    </source>
</evidence>
<evidence type="ECO:0000256" key="5">
    <source>
        <dbReference type="ARBA" id="ARBA00022777"/>
    </source>
</evidence>
<reference evidence="11 12" key="1">
    <citation type="submission" date="2019-06" db="EMBL/GenBank/DDBJ databases">
        <title>Draft genome sequence of the filamentous fungus Phialemoniopsis curvata isolated from diesel fuel.</title>
        <authorList>
            <person name="Varaljay V.A."/>
            <person name="Lyon W.J."/>
            <person name="Crouch A.L."/>
            <person name="Drake C.E."/>
            <person name="Hollomon J.M."/>
            <person name="Nadeau L.J."/>
            <person name="Nunn H.S."/>
            <person name="Stevenson B.S."/>
            <person name="Bojanowski C.L."/>
            <person name="Crookes-Goodson W.J."/>
        </authorList>
    </citation>
    <scope>NUCLEOTIDE SEQUENCE [LARGE SCALE GENOMIC DNA]</scope>
    <source>
        <strain evidence="11 12">D216</strain>
    </source>
</reference>
<feature type="binding site" evidence="9">
    <location>
        <position position="85"/>
    </location>
    <ligand>
        <name>ATP</name>
        <dbReference type="ChEBI" id="CHEBI:30616"/>
    </ligand>
</feature>
<keyword evidence="12" id="KW-1185">Reference proteome</keyword>
<dbReference type="PROSITE" id="PS50011">
    <property type="entry name" value="PROTEIN_KINASE_DOM"/>
    <property type="match status" value="1"/>
</dbReference>
<evidence type="ECO:0000256" key="2">
    <source>
        <dbReference type="ARBA" id="ARBA00022527"/>
    </source>
</evidence>
<keyword evidence="2" id="KW-0723">Serine/threonine-protein kinase</keyword>
<feature type="domain" description="Protein kinase" evidence="10">
    <location>
        <begin position="56"/>
        <end position="435"/>
    </location>
</feature>
<comment type="catalytic activity">
    <reaction evidence="7">
        <text>L-threonyl-[protein] + ATP = O-phospho-L-threonyl-[protein] + ADP + H(+)</text>
        <dbReference type="Rhea" id="RHEA:46608"/>
        <dbReference type="Rhea" id="RHEA-COMP:11060"/>
        <dbReference type="Rhea" id="RHEA-COMP:11605"/>
        <dbReference type="ChEBI" id="CHEBI:15378"/>
        <dbReference type="ChEBI" id="CHEBI:30013"/>
        <dbReference type="ChEBI" id="CHEBI:30616"/>
        <dbReference type="ChEBI" id="CHEBI:61977"/>
        <dbReference type="ChEBI" id="CHEBI:456216"/>
        <dbReference type="EC" id="2.7.11.1"/>
    </reaction>
</comment>
<comment type="catalytic activity">
    <reaction evidence="8">
        <text>L-seryl-[protein] + ATP = O-phospho-L-seryl-[protein] + ADP + H(+)</text>
        <dbReference type="Rhea" id="RHEA:17989"/>
        <dbReference type="Rhea" id="RHEA-COMP:9863"/>
        <dbReference type="Rhea" id="RHEA-COMP:11604"/>
        <dbReference type="ChEBI" id="CHEBI:15378"/>
        <dbReference type="ChEBI" id="CHEBI:29999"/>
        <dbReference type="ChEBI" id="CHEBI:30616"/>
        <dbReference type="ChEBI" id="CHEBI:83421"/>
        <dbReference type="ChEBI" id="CHEBI:456216"/>
        <dbReference type="EC" id="2.7.11.1"/>
    </reaction>
</comment>